<dbReference type="SMART" id="SM00100">
    <property type="entry name" value="cNMP"/>
    <property type="match status" value="2"/>
</dbReference>
<dbReference type="InterPro" id="IPR036770">
    <property type="entry name" value="Ankyrin_rpt-contain_sf"/>
</dbReference>
<feature type="transmembrane region" description="Helical" evidence="4">
    <location>
        <begin position="1544"/>
        <end position="1569"/>
    </location>
</feature>
<keyword evidence="4" id="KW-0472">Membrane</keyword>
<feature type="domain" description="Cyclic nucleotide-binding" evidence="5">
    <location>
        <begin position="408"/>
        <end position="532"/>
    </location>
</feature>
<dbReference type="SUPFAM" id="SSF48403">
    <property type="entry name" value="Ankyrin repeat"/>
    <property type="match status" value="2"/>
</dbReference>
<feature type="region of interest" description="Disordered" evidence="3">
    <location>
        <begin position="1274"/>
        <end position="1314"/>
    </location>
</feature>
<dbReference type="InterPro" id="IPR013099">
    <property type="entry name" value="K_chnl_dom"/>
</dbReference>
<feature type="repeat" description="ANK" evidence="2">
    <location>
        <begin position="2067"/>
        <end position="2091"/>
    </location>
</feature>
<feature type="compositionally biased region" description="Low complexity" evidence="3">
    <location>
        <begin position="1981"/>
        <end position="2007"/>
    </location>
</feature>
<gene>
    <name evidence="7" type="ORF">TrST_g9512</name>
</gene>
<keyword evidence="8" id="KW-1185">Reference proteome</keyword>
<evidence type="ECO:0000256" key="2">
    <source>
        <dbReference type="PROSITE-ProRule" id="PRU00023"/>
    </source>
</evidence>
<evidence type="ECO:0008006" key="9">
    <source>
        <dbReference type="Google" id="ProtNLM"/>
    </source>
</evidence>
<protein>
    <recommendedName>
        <fullName evidence="9">Calmodulin</fullName>
    </recommendedName>
</protein>
<dbReference type="CDD" id="cd00038">
    <property type="entry name" value="CAP_ED"/>
    <property type="match status" value="2"/>
</dbReference>
<dbReference type="Pfam" id="PF13499">
    <property type="entry name" value="EF-hand_7"/>
    <property type="match status" value="1"/>
</dbReference>
<dbReference type="PROSITE" id="PS50042">
    <property type="entry name" value="CNMP_BINDING_3"/>
    <property type="match status" value="2"/>
</dbReference>
<dbReference type="PROSITE" id="PS50088">
    <property type="entry name" value="ANK_REPEAT"/>
    <property type="match status" value="7"/>
</dbReference>
<feature type="region of interest" description="Disordered" evidence="3">
    <location>
        <begin position="1142"/>
        <end position="1164"/>
    </location>
</feature>
<dbReference type="PANTHER" id="PTHR45743:SF2">
    <property type="entry name" value="POTASSIUM CHANNEL AKT1"/>
    <property type="match status" value="1"/>
</dbReference>
<feature type="region of interest" description="Disordered" evidence="3">
    <location>
        <begin position="541"/>
        <end position="563"/>
    </location>
</feature>
<evidence type="ECO:0000256" key="3">
    <source>
        <dbReference type="SAM" id="MobiDB-lite"/>
    </source>
</evidence>
<evidence type="ECO:0000313" key="8">
    <source>
        <dbReference type="Proteomes" id="UP001165085"/>
    </source>
</evidence>
<dbReference type="OrthoDB" id="426293at2759"/>
<dbReference type="SMART" id="SM00054">
    <property type="entry name" value="EFh"/>
    <property type="match status" value="2"/>
</dbReference>
<feature type="compositionally biased region" description="Basic and acidic residues" evidence="3">
    <location>
        <begin position="2707"/>
        <end position="2717"/>
    </location>
</feature>
<dbReference type="InterPro" id="IPR014710">
    <property type="entry name" value="RmlC-like_jellyroll"/>
</dbReference>
<dbReference type="PANTHER" id="PTHR45743">
    <property type="entry name" value="POTASSIUM CHANNEL AKT1"/>
    <property type="match status" value="1"/>
</dbReference>
<dbReference type="InterPro" id="IPR018247">
    <property type="entry name" value="EF_Hand_1_Ca_BS"/>
</dbReference>
<dbReference type="SUPFAM" id="SSF51206">
    <property type="entry name" value="cAMP-binding domain-like"/>
    <property type="match status" value="2"/>
</dbReference>
<feature type="region of interest" description="Disordered" evidence="3">
    <location>
        <begin position="1960"/>
        <end position="2018"/>
    </location>
</feature>
<feature type="compositionally biased region" description="Gly residues" evidence="3">
    <location>
        <begin position="1964"/>
        <end position="1980"/>
    </location>
</feature>
<feature type="transmembrane region" description="Helical" evidence="4">
    <location>
        <begin position="1605"/>
        <end position="1626"/>
    </location>
</feature>
<dbReference type="EMBL" id="BRXY01000195">
    <property type="protein sequence ID" value="GMH76295.1"/>
    <property type="molecule type" value="Genomic_DNA"/>
</dbReference>
<feature type="domain" description="EF-hand" evidence="6">
    <location>
        <begin position="1353"/>
        <end position="1388"/>
    </location>
</feature>
<dbReference type="PROSITE" id="PS00018">
    <property type="entry name" value="EF_HAND_1"/>
    <property type="match status" value="1"/>
</dbReference>
<feature type="transmembrane region" description="Helical" evidence="4">
    <location>
        <begin position="1467"/>
        <end position="1489"/>
    </location>
</feature>
<evidence type="ECO:0000259" key="6">
    <source>
        <dbReference type="PROSITE" id="PS50222"/>
    </source>
</evidence>
<dbReference type="InterPro" id="IPR002110">
    <property type="entry name" value="Ankyrin_rpt"/>
</dbReference>
<dbReference type="PROSITE" id="PS50222">
    <property type="entry name" value="EF_HAND_2"/>
    <property type="match status" value="1"/>
</dbReference>
<dbReference type="Pfam" id="PF00027">
    <property type="entry name" value="cNMP_binding"/>
    <property type="match status" value="1"/>
</dbReference>
<dbReference type="SUPFAM" id="SSF81324">
    <property type="entry name" value="Voltage-gated potassium channels"/>
    <property type="match status" value="2"/>
</dbReference>
<feature type="transmembrane region" description="Helical" evidence="4">
    <location>
        <begin position="1501"/>
        <end position="1523"/>
    </location>
</feature>
<dbReference type="Pfam" id="PF07885">
    <property type="entry name" value="Ion_trans_2"/>
    <property type="match status" value="1"/>
</dbReference>
<feature type="repeat" description="ANK" evidence="2">
    <location>
        <begin position="813"/>
        <end position="845"/>
    </location>
</feature>
<keyword evidence="4" id="KW-1133">Transmembrane helix</keyword>
<keyword evidence="2" id="KW-0040">ANK repeat</keyword>
<feature type="region of interest" description="Disordered" evidence="3">
    <location>
        <begin position="1"/>
        <end position="23"/>
    </location>
</feature>
<dbReference type="Gene3D" id="1.10.287.70">
    <property type="match status" value="2"/>
</dbReference>
<dbReference type="InterPro" id="IPR018490">
    <property type="entry name" value="cNMP-bd_dom_sf"/>
</dbReference>
<dbReference type="GO" id="GO:0016020">
    <property type="term" value="C:membrane"/>
    <property type="evidence" value="ECO:0007669"/>
    <property type="project" value="UniProtKB-SubCell"/>
</dbReference>
<evidence type="ECO:0000259" key="5">
    <source>
        <dbReference type="PROSITE" id="PS50042"/>
    </source>
</evidence>
<dbReference type="SUPFAM" id="SSF47473">
    <property type="entry name" value="EF-hand"/>
    <property type="match status" value="1"/>
</dbReference>
<dbReference type="Proteomes" id="UP001165085">
    <property type="component" value="Unassembled WGS sequence"/>
</dbReference>
<dbReference type="InterPro" id="IPR002048">
    <property type="entry name" value="EF_hand_dom"/>
</dbReference>
<accession>A0A9W7EFP5</accession>
<keyword evidence="1" id="KW-0106">Calcium</keyword>
<feature type="domain" description="Cyclic nucleotide-binding" evidence="5">
    <location>
        <begin position="1816"/>
        <end position="1939"/>
    </location>
</feature>
<name>A0A9W7EFP5_9STRA</name>
<evidence type="ECO:0000256" key="1">
    <source>
        <dbReference type="ARBA" id="ARBA00022837"/>
    </source>
</evidence>
<dbReference type="SMART" id="SM00248">
    <property type="entry name" value="ANK"/>
    <property type="match status" value="15"/>
</dbReference>
<feature type="compositionally biased region" description="Basic and acidic residues" evidence="3">
    <location>
        <begin position="2680"/>
        <end position="2694"/>
    </location>
</feature>
<proteinExistence type="predicted"/>
<organism evidence="7 8">
    <name type="scientific">Triparma strigata</name>
    <dbReference type="NCBI Taxonomy" id="1606541"/>
    <lineage>
        <taxon>Eukaryota</taxon>
        <taxon>Sar</taxon>
        <taxon>Stramenopiles</taxon>
        <taxon>Ochrophyta</taxon>
        <taxon>Bolidophyceae</taxon>
        <taxon>Parmales</taxon>
        <taxon>Triparmaceae</taxon>
        <taxon>Triparma</taxon>
    </lineage>
</organism>
<feature type="repeat" description="ANK" evidence="2">
    <location>
        <begin position="716"/>
        <end position="748"/>
    </location>
</feature>
<dbReference type="GO" id="GO:0005509">
    <property type="term" value="F:calcium ion binding"/>
    <property type="evidence" value="ECO:0007669"/>
    <property type="project" value="InterPro"/>
</dbReference>
<dbReference type="Gene3D" id="2.60.120.10">
    <property type="entry name" value="Jelly Rolls"/>
    <property type="match status" value="2"/>
</dbReference>
<feature type="repeat" description="ANK" evidence="2">
    <location>
        <begin position="652"/>
        <end position="684"/>
    </location>
</feature>
<feature type="repeat" description="ANK" evidence="2">
    <location>
        <begin position="2103"/>
        <end position="2135"/>
    </location>
</feature>
<dbReference type="Gene3D" id="1.25.40.20">
    <property type="entry name" value="Ankyrin repeat-containing domain"/>
    <property type="match status" value="6"/>
</dbReference>
<dbReference type="Gene3D" id="1.10.238.10">
    <property type="entry name" value="EF-hand"/>
    <property type="match status" value="1"/>
</dbReference>
<dbReference type="GO" id="GO:0005249">
    <property type="term" value="F:voltage-gated potassium channel activity"/>
    <property type="evidence" value="ECO:0007669"/>
    <property type="project" value="InterPro"/>
</dbReference>
<dbReference type="InterPro" id="IPR045319">
    <property type="entry name" value="KAT/AKT"/>
</dbReference>
<dbReference type="InterPro" id="IPR000595">
    <property type="entry name" value="cNMP-bd_dom"/>
</dbReference>
<feature type="repeat" description="ANK" evidence="2">
    <location>
        <begin position="619"/>
        <end position="651"/>
    </location>
</feature>
<reference evidence="8" key="1">
    <citation type="journal article" date="2023" name="Commun. Biol.">
        <title>Genome analysis of Parmales, the sister group of diatoms, reveals the evolutionary specialization of diatoms from phago-mixotrophs to photoautotrophs.</title>
        <authorList>
            <person name="Ban H."/>
            <person name="Sato S."/>
            <person name="Yoshikawa S."/>
            <person name="Yamada K."/>
            <person name="Nakamura Y."/>
            <person name="Ichinomiya M."/>
            <person name="Sato N."/>
            <person name="Blanc-Mathieu R."/>
            <person name="Endo H."/>
            <person name="Kuwata A."/>
            <person name="Ogata H."/>
        </authorList>
    </citation>
    <scope>NUCLEOTIDE SEQUENCE [LARGE SCALE GENOMIC DNA]</scope>
    <source>
        <strain evidence="8">NIES 3701</strain>
    </source>
</reference>
<dbReference type="PROSITE" id="PS50297">
    <property type="entry name" value="ANK_REP_REGION"/>
    <property type="match status" value="6"/>
</dbReference>
<keyword evidence="4" id="KW-0812">Transmembrane</keyword>
<dbReference type="InterPro" id="IPR011992">
    <property type="entry name" value="EF-hand-dom_pair"/>
</dbReference>
<feature type="region of interest" description="Disordered" evidence="3">
    <location>
        <begin position="2680"/>
        <end position="2748"/>
    </location>
</feature>
<feature type="repeat" description="ANK" evidence="2">
    <location>
        <begin position="2175"/>
        <end position="2207"/>
    </location>
</feature>
<feature type="transmembrane region" description="Helical" evidence="4">
    <location>
        <begin position="1696"/>
        <end position="1721"/>
    </location>
</feature>
<evidence type="ECO:0000313" key="7">
    <source>
        <dbReference type="EMBL" id="GMH76295.1"/>
    </source>
</evidence>
<comment type="caution">
    <text evidence="7">The sequence shown here is derived from an EMBL/GenBank/DDBJ whole genome shotgun (WGS) entry which is preliminary data.</text>
</comment>
<evidence type="ECO:0000256" key="4">
    <source>
        <dbReference type="SAM" id="Phobius"/>
    </source>
</evidence>
<dbReference type="Pfam" id="PF12796">
    <property type="entry name" value="Ank_2"/>
    <property type="match status" value="6"/>
</dbReference>
<sequence length="2781" mass="306563">MMRNNVGPLPSALSPKSKKRKKNERVRFNLIQARTTDSLASKSSICKPKSMMKVVKPSSKVNMYAEKFKVAMLLFSVWSTPFRLGWPGSFAVFIGVVDWMFFFDIVRNFFTGYIDENGNQVMKLNKIAKVYSRTSGLFDKRVKSSFWLDVMSLVPSYIIQFLRSNGTITGKDEIIFMALALSPQIDRCLSLLSHFRMMELSVNSDVRRIALMKFLVTLFGAAHWVGCSWWILAEFYEFDESTWVYRYFERFLPEVAGTSTSSPLLVRYGFEGVIDQYELSLYWGFQALTNLGYSDILPDNTTEIVYAYILCMTQVAFYAYVLGNSTLFSLSKRDQTSDAFVKKLNLIEVYCQSRQLPVEVMKKMKGYYEFQSQKINLEETKVMEKMPSSIFSKISLHKYGHHILNCPIFASPPPQFVTGIVASLQQKYLMPKEKLFRKGDMSREVCFVSSGSLEVYGDEEGKTFLNNVKNDGLSPTICGDLSFFLVIPQPHMVMASGESDVSLFSLSKIDYTKCLEKYPESQHLIVTSLLAQMGLDTNGNEITDDATEGGGRKKKKGAATAGGDDDDSFAALKSTVRDALKKRLAAALYGMMDAAREGDAERVKAMLMRGLDINATDYDHRTTLHLACAEGNLKVVELLITEGANVHAIDRYGNNGLHYAVVNNHALIADLLSRNGAELNYKREADVICGAAGVGDMDRIRVLVKYGIDVNSGDFDGRTALHLASSEGNLRVVELLLSMEADVNKKDRWGHTPLSDAVGKGHDLVAAALFARGGELNMKAATSDFMKASREGDLAKLKLFVENGINVDCVDYDISTALHVAAIADQPVAVDFLLSAKANVNAKSRWGTSPLDEAIASESVYCCKLIAACGGKAFVNALAPFAAEVAGSEVCLETIRRDISSECVTQSKRSRAMHKLKQLHAKLMEDVSSSCETLARQCKSIETSTNKLGSSRLTGVGAKDQFKEADLEFDEGEDEEDRAQDSVLLNLLGGNAGGGGAGSGDDDEGFAGPPEDSNYMLNRFLHSPSSGWRRASEARNKGSYFNDPNSSGGDLQSLGTDLPLTVNTGAGEAKHGDRVFTTMNQVMLSFTKIEAGFADLKGIFDTYAEGNYKNQVNVFELESILKSSGIANVSEPAKDIMAQCSGAETEDFNTSERSSDKSHTKRSAGGEADQFISFKELISSNTTLELFMYEENYVTKCVNKIGLTFQLARATFNLLDTGNEGCVNVRKLRQNESIMGELGYGEELFNCFGGLEVVYPADMVVVLARWTSFVDDEGANHQHEPEADANDNLSLEGGDSDDHSTHGSEGNDLGDFVKGKGDEEVVKSKGWRGIITNLRPGSRKKLEDVLLKRLSFDYADNIEGIFSAYDVDNSGDIDKDEFTEMVHHLFGEKSFSKSDIERSFEYFDVDSTGELLKHVFQKKLLDFRDSAETSSETASSQLKEEDTIKLHQSRGLVLDSDTSYVVKTSKIFMTVAAFFYFLFVPYEICFIHNTNGSNSVEVRNIGWIFDCILYFDMFISFHTTYVNHRSVKVTNVVKIRKHYLAHGFAYDMVASLPFDFIAFFAFGASYSVLRWFRVPRLLRCVDIGKCFKTMRSNANKNKDRITVELTVFAFLLFALTHLPACAWFFLTDNDNEDTVLHNSKIETSVDGYWFSGYGATSIDGWKFEQYMLSLYWVTGTISTMGQGAGELMPQNGKERVFTIFLMLLNLSIYAYILGAISQLFMIADEALVEVREEVTLIESYLAKNNFGGTLQGEIRDTVQGGAAAVGGGSLGKPGKGAGLALVSTEDAKGIYDSLSHTLKVEVAKHTCYNFLINANAFQGCHQNFMESISTVLTEETFKPNTYIFRVNEPSTDFYLVASGAVYIVEDGDENDEEKEGRDGKEQIEDDIINENNNGVVGEGDVMGEIPFFFDTRHTSSARTYKKGFVKAFKLPKDRYKRLLEIYPDEEEQIGKNVLSNSSSLSIMGEGGGNSDAGSEGGGSSIGASSDGASSINDGNSEYSASSAGSRASSDHGKNGKLGEIAKAVERARKRETNERVFAMCSASANGNLEELKKLCSSGVSLMERGYGGRTPLHLAASEGQLKVVMWIVGGGGGGVDVNVKDEEGHSALVDAVENGHDDLAKYLRSQGAELDVDFGATMLSSAACDNDAQKLHLLFELGVDPNVNVAGRVRGGARRRRSALHFAASGGNTEAVKLLMDNWANLNPFDGYSGTPLADSIREGHIEVQMLLRDAGAKLKEKGLCTAAACGDLETIKVMVMNGVDINIGNYIGRSMLHLACSNKHMNVIDYLLQLPGIDPNVVDWYEGTPGEDAKRGGHFSVIAALKEVGGVMKGDPRLSEQVSKIKLKRVAEKEKFYQKRQEQKEKDKLRQGMLDELTMLCKIAMEDIVDIRRLLDALNMSLAGRTWKKKESIDKAPKPELEEIVRHFLGSFQKFMVRKHALKLLKLYQFCVEFCEWEGVDVYGTALDDTDMLDEMMRIGQIEYDRYLDPLSPEFVAINPTHSQNAKDAVFDSFDVVGDGGTSDDTSDDDDEAMAEGKITSIRKAFQQIRSDIANVLKTKYVTEYYSSKEFHEVATSSSGRTFRVLKMCRRARTTLLRLESEVAVPMQNIVKSEKLNNDMYGGAKQFSLTMSETSIDFQQRLLDVIERIEVAALTIKNMHEKGMRKKNLLKVATTKIIGAEMTRAELPRGNGKDSTRRKSNAGAGSSDDTATKEARKSSEGLDNVSIVTPNMTPAGRPSKRSLSPKGAGTRGAALAASAGMMLKRRASVSLKQVGVVGGGEGVV</sequence>